<keyword evidence="1" id="KW-0812">Transmembrane</keyword>
<evidence type="ECO:0008006" key="4">
    <source>
        <dbReference type="Google" id="ProtNLM"/>
    </source>
</evidence>
<feature type="transmembrane region" description="Helical" evidence="1">
    <location>
        <begin position="69"/>
        <end position="88"/>
    </location>
</feature>
<proteinExistence type="predicted"/>
<sequence>MSTARSQPIFRPGWRIAASIYTVAGVMCVLGTAAVPDSDAGMLLAIAGGLPWSLGLLTLDLSPGVANTALMLLAGSWAVNAGLLWWMALRRVGPPL</sequence>
<organism evidence="2 3">
    <name type="scientific">Variovorax boronicumulans</name>
    <dbReference type="NCBI Taxonomy" id="436515"/>
    <lineage>
        <taxon>Bacteria</taxon>
        <taxon>Pseudomonadati</taxon>
        <taxon>Pseudomonadota</taxon>
        <taxon>Betaproteobacteria</taxon>
        <taxon>Burkholderiales</taxon>
        <taxon>Comamonadaceae</taxon>
        <taxon>Variovorax</taxon>
    </lineage>
</organism>
<comment type="caution">
    <text evidence="2">The sequence shown here is derived from an EMBL/GenBank/DDBJ whole genome shotgun (WGS) entry which is preliminary data.</text>
</comment>
<evidence type="ECO:0000313" key="2">
    <source>
        <dbReference type="EMBL" id="MDP9891404.1"/>
    </source>
</evidence>
<gene>
    <name evidence="2" type="ORF">J2W31_000500</name>
</gene>
<keyword evidence="1" id="KW-0472">Membrane</keyword>
<evidence type="ECO:0000256" key="1">
    <source>
        <dbReference type="SAM" id="Phobius"/>
    </source>
</evidence>
<keyword evidence="1" id="KW-1133">Transmembrane helix</keyword>
<dbReference type="Proteomes" id="UP001242045">
    <property type="component" value="Unassembled WGS sequence"/>
</dbReference>
<reference evidence="2" key="1">
    <citation type="submission" date="2023-07" db="EMBL/GenBank/DDBJ databases">
        <title>Sorghum-associated microbial communities from plants grown in Nebraska, USA.</title>
        <authorList>
            <person name="Schachtman D."/>
        </authorList>
    </citation>
    <scope>NUCLEOTIDE SEQUENCE</scope>
    <source>
        <strain evidence="2">DS3754</strain>
    </source>
</reference>
<dbReference type="EMBL" id="JAUSRD010000001">
    <property type="protein sequence ID" value="MDP9891404.1"/>
    <property type="molecule type" value="Genomic_DNA"/>
</dbReference>
<dbReference type="RefSeq" id="WP_307644268.1">
    <property type="nucleotide sequence ID" value="NZ_JAUSRD010000001.1"/>
</dbReference>
<protein>
    <recommendedName>
        <fullName evidence="4">SPW repeat-containing protein</fullName>
    </recommendedName>
</protein>
<dbReference type="AlphaFoldDB" id="A0AAW8CT32"/>
<evidence type="ECO:0000313" key="3">
    <source>
        <dbReference type="Proteomes" id="UP001242045"/>
    </source>
</evidence>
<name>A0AAW8CT32_9BURK</name>
<feature type="transmembrane region" description="Helical" evidence="1">
    <location>
        <begin position="40"/>
        <end position="57"/>
    </location>
</feature>
<accession>A0AAW8CT32</accession>
<feature type="transmembrane region" description="Helical" evidence="1">
    <location>
        <begin position="12"/>
        <end position="34"/>
    </location>
</feature>